<reference evidence="2 3" key="1">
    <citation type="submission" date="2017-03" db="EMBL/GenBank/DDBJ databases">
        <title>Complete Genome Sequence of a natural compounds producer, Streptomyces violaceus S21.</title>
        <authorList>
            <person name="Zhong C."/>
            <person name="Zhao Z."/>
            <person name="Fu J."/>
            <person name="Zong G."/>
            <person name="Qin R."/>
            <person name="Cao G."/>
        </authorList>
    </citation>
    <scope>NUCLEOTIDE SEQUENCE [LARGE SCALE GENOMIC DNA]</scope>
    <source>
        <strain evidence="2 3">S21</strain>
    </source>
</reference>
<organism evidence="2 3">
    <name type="scientific">Streptomyces violaceoruber</name>
    <dbReference type="NCBI Taxonomy" id="1935"/>
    <lineage>
        <taxon>Bacteria</taxon>
        <taxon>Bacillati</taxon>
        <taxon>Actinomycetota</taxon>
        <taxon>Actinomycetes</taxon>
        <taxon>Kitasatosporales</taxon>
        <taxon>Streptomycetaceae</taxon>
        <taxon>Streptomyces</taxon>
        <taxon>Streptomyces violaceoruber group</taxon>
    </lineage>
</organism>
<dbReference type="STRING" id="1935.B1H20_08920"/>
<gene>
    <name evidence="2" type="ORF">B1H20_08920</name>
</gene>
<feature type="transmembrane region" description="Helical" evidence="1">
    <location>
        <begin position="148"/>
        <end position="166"/>
    </location>
</feature>
<dbReference type="KEGG" id="svu:B1H20_08920"/>
<keyword evidence="1" id="KW-0472">Membrane</keyword>
<keyword evidence="1" id="KW-0812">Transmembrane</keyword>
<dbReference type="Proteomes" id="UP000192445">
    <property type="component" value="Chromosome"/>
</dbReference>
<name>A0A1V0U8G5_STRVN</name>
<sequence>MLFFVAALGAVAQPVLLAWLLLVDEAGADEPVDLVALASLASLTAWFFLRVGVQPEIAVEGDTVMVRNPFVSYWADLSQVRFLARGGAFALDLEGIGLVQPWVFSRSVFDGHRARSARREFRERIQEALVDPDRGPAKEAARRSLRMGPADALLLLPLAFLVWNVFDLLSGP</sequence>
<evidence type="ECO:0000256" key="1">
    <source>
        <dbReference type="SAM" id="Phobius"/>
    </source>
</evidence>
<evidence type="ECO:0000313" key="3">
    <source>
        <dbReference type="Proteomes" id="UP000192445"/>
    </source>
</evidence>
<accession>A0A1V0U8G5</accession>
<evidence type="ECO:0008006" key="4">
    <source>
        <dbReference type="Google" id="ProtNLM"/>
    </source>
</evidence>
<evidence type="ECO:0000313" key="2">
    <source>
        <dbReference type="EMBL" id="ARF61513.1"/>
    </source>
</evidence>
<dbReference type="AlphaFoldDB" id="A0A1V0U8G5"/>
<keyword evidence="1" id="KW-1133">Transmembrane helix</keyword>
<protein>
    <recommendedName>
        <fullName evidence="4">PH domain-containing protein</fullName>
    </recommendedName>
</protein>
<feature type="transmembrane region" description="Helical" evidence="1">
    <location>
        <begin position="34"/>
        <end position="53"/>
    </location>
</feature>
<proteinExistence type="predicted"/>
<dbReference type="EMBL" id="CP020570">
    <property type="protein sequence ID" value="ARF61513.1"/>
    <property type="molecule type" value="Genomic_DNA"/>
</dbReference>